<accession>A0AAF0UFX7</accession>
<organism evidence="1 2">
    <name type="scientific">Solanum verrucosum</name>
    <dbReference type="NCBI Taxonomy" id="315347"/>
    <lineage>
        <taxon>Eukaryota</taxon>
        <taxon>Viridiplantae</taxon>
        <taxon>Streptophyta</taxon>
        <taxon>Embryophyta</taxon>
        <taxon>Tracheophyta</taxon>
        <taxon>Spermatophyta</taxon>
        <taxon>Magnoliopsida</taxon>
        <taxon>eudicotyledons</taxon>
        <taxon>Gunneridae</taxon>
        <taxon>Pentapetalae</taxon>
        <taxon>asterids</taxon>
        <taxon>lamiids</taxon>
        <taxon>Solanales</taxon>
        <taxon>Solanaceae</taxon>
        <taxon>Solanoideae</taxon>
        <taxon>Solaneae</taxon>
        <taxon>Solanum</taxon>
    </lineage>
</organism>
<dbReference type="EMBL" id="CP133620">
    <property type="protein sequence ID" value="WMV45088.1"/>
    <property type="molecule type" value="Genomic_DNA"/>
</dbReference>
<evidence type="ECO:0000313" key="2">
    <source>
        <dbReference type="Proteomes" id="UP001234989"/>
    </source>
</evidence>
<sequence>MQTYFNFLKR</sequence>
<proteinExistence type="predicted"/>
<dbReference type="Proteomes" id="UP001234989">
    <property type="component" value="Chromosome 9"/>
</dbReference>
<evidence type="ECO:0000313" key="1">
    <source>
        <dbReference type="EMBL" id="WMV45088.1"/>
    </source>
</evidence>
<gene>
    <name evidence="1" type="ORF">MTR67_038473</name>
</gene>
<keyword evidence="2" id="KW-1185">Reference proteome</keyword>
<reference evidence="1" key="1">
    <citation type="submission" date="2023-08" db="EMBL/GenBank/DDBJ databases">
        <title>A de novo genome assembly of Solanum verrucosum Schlechtendal, a Mexican diploid species geographically isolated from the other diploid A-genome species in potato relatives.</title>
        <authorList>
            <person name="Hosaka K."/>
        </authorList>
    </citation>
    <scope>NUCLEOTIDE SEQUENCE</scope>
    <source>
        <tissue evidence="1">Young leaves</tissue>
    </source>
</reference>
<name>A0AAF0UFX7_SOLVR</name>
<protein>
    <submittedName>
        <fullName evidence="1">Uncharacterized protein</fullName>
    </submittedName>
</protein>